<evidence type="ECO:0000256" key="1">
    <source>
        <dbReference type="ARBA" id="ARBA00022801"/>
    </source>
</evidence>
<dbReference type="EMBL" id="BAAAHE010000007">
    <property type="protein sequence ID" value="GAA0609781.1"/>
    <property type="molecule type" value="Genomic_DNA"/>
</dbReference>
<evidence type="ECO:0000259" key="2">
    <source>
        <dbReference type="SMART" id="SM00331"/>
    </source>
</evidence>
<dbReference type="Proteomes" id="UP001500957">
    <property type="component" value="Unassembled WGS sequence"/>
</dbReference>
<dbReference type="InterPro" id="IPR052016">
    <property type="entry name" value="Bact_Sigma-Reg"/>
</dbReference>
<comment type="caution">
    <text evidence="3">The sequence shown here is derived from an EMBL/GenBank/DDBJ whole genome shotgun (WGS) entry which is preliminary data.</text>
</comment>
<sequence>MTPVSATLAPEDRSPATARQIVRGAVTDAGLDHLLDEALLLTTELVTNALVHGGTAVDLRVEVADDRLRVEVSDRGDGRVLMGATPGDDREGGRGIWLVDALSSAWGTRNGPEGKTVWFELGKPGPEGATPRPASVAPPRRDLAFLLGLAPDLEQRLGPERLVSELLARVVEGLHLDRGWVVARGPADPDWSVLVAYDDTPGPDPEAVCRGLAEDWPTVPFPGADGAVLGALVLGRLPADADDFALVRLVAERVGVILRDEHAKAVARRTRGSLTLLAEAGEMFAGTLDVQLTATLAARLTVPRLATWAAVWTLFGRNPVLEAVAHADESVVESMQSHLSGPQTRAWLATQVRQGVLAQPPAPKSLSAICGIDPRIGGECFVLPLTARGRMLGLLLVGGDAGRNFVVDDLALLADLSRTAALALDNARLYEEQTAIAEGLQSWLLPRDLPEVTGCEFGARYAAGGEGTEVGGDFYDVFPLPGGGCGIAIGDVCGKGAEAAAITGIAREVLRMLVRDGASPQIALSRLNETLLGLGDRGRLCTVVLGTVRRRGDGIAVRFSSAGHPPPVHVAGDPAGGGRVRFVGTSGSLLGVLSDIDVSDDEVQLAPGESLVLYTDGVTERRGEAGEFFGEDNLLTTLRAAHTATASELAGVVETACRHFGASGAPRDDLAVLVVQAAAPTL</sequence>
<reference evidence="3 4" key="1">
    <citation type="journal article" date="2019" name="Int. J. Syst. Evol. Microbiol.">
        <title>The Global Catalogue of Microorganisms (GCM) 10K type strain sequencing project: providing services to taxonomists for standard genome sequencing and annotation.</title>
        <authorList>
            <consortium name="The Broad Institute Genomics Platform"/>
            <consortium name="The Broad Institute Genome Sequencing Center for Infectious Disease"/>
            <person name="Wu L."/>
            <person name="Ma J."/>
        </authorList>
    </citation>
    <scope>NUCLEOTIDE SEQUENCE [LARGE SCALE GENOMIC DNA]</scope>
    <source>
        <strain evidence="3 4">JCM 10671</strain>
    </source>
</reference>
<evidence type="ECO:0000313" key="4">
    <source>
        <dbReference type="Proteomes" id="UP001500957"/>
    </source>
</evidence>
<proteinExistence type="predicted"/>
<dbReference type="Gene3D" id="3.30.565.10">
    <property type="entry name" value="Histidine kinase-like ATPase, C-terminal domain"/>
    <property type="match status" value="1"/>
</dbReference>
<dbReference type="Pfam" id="PF07228">
    <property type="entry name" value="SpoIIE"/>
    <property type="match status" value="1"/>
</dbReference>
<dbReference type="Gene3D" id="3.60.40.10">
    <property type="entry name" value="PPM-type phosphatase domain"/>
    <property type="match status" value="1"/>
</dbReference>
<organism evidence="3 4">
    <name type="scientific">Sporichthya brevicatena</name>
    <dbReference type="NCBI Taxonomy" id="171442"/>
    <lineage>
        <taxon>Bacteria</taxon>
        <taxon>Bacillati</taxon>
        <taxon>Actinomycetota</taxon>
        <taxon>Actinomycetes</taxon>
        <taxon>Sporichthyales</taxon>
        <taxon>Sporichthyaceae</taxon>
        <taxon>Sporichthya</taxon>
    </lineage>
</organism>
<dbReference type="SUPFAM" id="SSF55781">
    <property type="entry name" value="GAF domain-like"/>
    <property type="match status" value="1"/>
</dbReference>
<protein>
    <recommendedName>
        <fullName evidence="2">PPM-type phosphatase domain-containing protein</fullName>
    </recommendedName>
</protein>
<dbReference type="RefSeq" id="WP_344602211.1">
    <property type="nucleotide sequence ID" value="NZ_BAAAHE010000007.1"/>
</dbReference>
<dbReference type="InterPro" id="IPR029016">
    <property type="entry name" value="GAF-like_dom_sf"/>
</dbReference>
<dbReference type="Pfam" id="PF13492">
    <property type="entry name" value="GAF_3"/>
    <property type="match status" value="1"/>
</dbReference>
<keyword evidence="4" id="KW-1185">Reference proteome</keyword>
<dbReference type="InterPro" id="IPR003018">
    <property type="entry name" value="GAF"/>
</dbReference>
<keyword evidence="1" id="KW-0378">Hydrolase</keyword>
<dbReference type="InterPro" id="IPR001932">
    <property type="entry name" value="PPM-type_phosphatase-like_dom"/>
</dbReference>
<dbReference type="InterPro" id="IPR003594">
    <property type="entry name" value="HATPase_dom"/>
</dbReference>
<feature type="domain" description="PPM-type phosphatase" evidence="2">
    <location>
        <begin position="452"/>
        <end position="677"/>
    </location>
</feature>
<dbReference type="Pfam" id="PF13581">
    <property type="entry name" value="HATPase_c_2"/>
    <property type="match status" value="1"/>
</dbReference>
<dbReference type="Gene3D" id="3.30.450.40">
    <property type="match status" value="1"/>
</dbReference>
<evidence type="ECO:0000313" key="3">
    <source>
        <dbReference type="EMBL" id="GAA0609781.1"/>
    </source>
</evidence>
<dbReference type="CDD" id="cd16936">
    <property type="entry name" value="HATPase_RsbW-like"/>
    <property type="match status" value="1"/>
</dbReference>
<gene>
    <name evidence="3" type="ORF">GCM10009547_09830</name>
</gene>
<dbReference type="SUPFAM" id="SSF81606">
    <property type="entry name" value="PP2C-like"/>
    <property type="match status" value="1"/>
</dbReference>
<dbReference type="SMART" id="SM00331">
    <property type="entry name" value="PP2C_SIG"/>
    <property type="match status" value="1"/>
</dbReference>
<name>A0ABN1GED3_9ACTN</name>
<accession>A0ABN1GED3</accession>
<dbReference type="InterPro" id="IPR036890">
    <property type="entry name" value="HATPase_C_sf"/>
</dbReference>
<dbReference type="PANTHER" id="PTHR43156:SF2">
    <property type="entry name" value="STAGE II SPORULATION PROTEIN E"/>
    <property type="match status" value="1"/>
</dbReference>
<dbReference type="PANTHER" id="PTHR43156">
    <property type="entry name" value="STAGE II SPORULATION PROTEIN E-RELATED"/>
    <property type="match status" value="1"/>
</dbReference>
<dbReference type="SUPFAM" id="SSF55874">
    <property type="entry name" value="ATPase domain of HSP90 chaperone/DNA topoisomerase II/histidine kinase"/>
    <property type="match status" value="1"/>
</dbReference>
<dbReference type="InterPro" id="IPR036457">
    <property type="entry name" value="PPM-type-like_dom_sf"/>
</dbReference>